<accession>A0ABV4U1K2</accession>
<proteinExistence type="predicted"/>
<feature type="transmembrane region" description="Helical" evidence="2">
    <location>
        <begin position="103"/>
        <end position="127"/>
    </location>
</feature>
<feature type="transmembrane region" description="Helical" evidence="2">
    <location>
        <begin position="66"/>
        <end position="91"/>
    </location>
</feature>
<keyword evidence="2" id="KW-1133">Transmembrane helix</keyword>
<feature type="region of interest" description="Disordered" evidence="1">
    <location>
        <begin position="1"/>
        <end position="60"/>
    </location>
</feature>
<sequence>MPDGLSDALRQMATGEHAPPQRPPSKPAVEPRAEASLPHAPPKASSATAPQRPKPSRPVGSRAARLIAAALLAAMGLIMAGMGVWATMILLDYSVWRSDQPGASSVATGLLVTYPIAICMLAAAGMLTRRALKADPP</sequence>
<gene>
    <name evidence="3" type="ORF">ACERK3_02875</name>
</gene>
<reference evidence="3 4" key="1">
    <citation type="submission" date="2024-08" db="EMBL/GenBank/DDBJ databases">
        <title>Whole-genome sequencing of halo(alkali)philic microorganisms from hypersaline lakes.</title>
        <authorList>
            <person name="Sorokin D.Y."/>
            <person name="Merkel A.Y."/>
            <person name="Messina E."/>
            <person name="Yakimov M."/>
        </authorList>
    </citation>
    <scope>NUCLEOTIDE SEQUENCE [LARGE SCALE GENOMIC DNA]</scope>
    <source>
        <strain evidence="3 4">AB-hyl4</strain>
    </source>
</reference>
<dbReference type="Proteomes" id="UP001575105">
    <property type="component" value="Unassembled WGS sequence"/>
</dbReference>
<keyword evidence="4" id="KW-1185">Reference proteome</keyword>
<dbReference type="EMBL" id="JBGUBD010000002">
    <property type="protein sequence ID" value="MFA9477232.1"/>
    <property type="molecule type" value="Genomic_DNA"/>
</dbReference>
<evidence type="ECO:0000256" key="1">
    <source>
        <dbReference type="SAM" id="MobiDB-lite"/>
    </source>
</evidence>
<keyword evidence="2" id="KW-0472">Membrane</keyword>
<protein>
    <submittedName>
        <fullName evidence="3">Uncharacterized protein</fullName>
    </submittedName>
</protein>
<evidence type="ECO:0000256" key="2">
    <source>
        <dbReference type="SAM" id="Phobius"/>
    </source>
</evidence>
<name>A0ABV4U1K2_9BACT</name>
<evidence type="ECO:0000313" key="4">
    <source>
        <dbReference type="Proteomes" id="UP001575105"/>
    </source>
</evidence>
<comment type="caution">
    <text evidence="3">The sequence shown here is derived from an EMBL/GenBank/DDBJ whole genome shotgun (WGS) entry which is preliminary data.</text>
</comment>
<dbReference type="RefSeq" id="WP_425344157.1">
    <property type="nucleotide sequence ID" value="NZ_JBGUBD010000002.1"/>
</dbReference>
<organism evidence="3 4">
    <name type="scientific">Natronomicrosphaera hydrolytica</name>
    <dbReference type="NCBI Taxonomy" id="3242702"/>
    <lineage>
        <taxon>Bacteria</taxon>
        <taxon>Pseudomonadati</taxon>
        <taxon>Planctomycetota</taxon>
        <taxon>Phycisphaerae</taxon>
        <taxon>Phycisphaerales</taxon>
        <taxon>Phycisphaeraceae</taxon>
        <taxon>Natronomicrosphaera</taxon>
    </lineage>
</organism>
<keyword evidence="2" id="KW-0812">Transmembrane</keyword>
<evidence type="ECO:0000313" key="3">
    <source>
        <dbReference type="EMBL" id="MFA9477232.1"/>
    </source>
</evidence>